<comment type="caution">
    <text evidence="2">The sequence shown here is derived from an EMBL/GenBank/DDBJ whole genome shotgun (WGS) entry which is preliminary data.</text>
</comment>
<dbReference type="EMBL" id="JACASE010000010">
    <property type="protein sequence ID" value="KAF6431716.1"/>
    <property type="molecule type" value="Genomic_DNA"/>
</dbReference>
<sequence>MSIVATLTQATILSYLDCKDLLSVFLNSVLVLLHCILSRVLLLKVKSHRGTPLLKTLSDFSVLTVVDLVPIKAPHMMPLLSSVTSSPHILPLANAIPRALASNTLGMFLLQGLYLPSSFLLYAVPHISIWLTNPHPSRVDA</sequence>
<feature type="transmembrane region" description="Helical" evidence="1">
    <location>
        <begin position="108"/>
        <end position="131"/>
    </location>
</feature>
<evidence type="ECO:0000313" key="2">
    <source>
        <dbReference type="EMBL" id="KAF6431716.1"/>
    </source>
</evidence>
<feature type="transmembrane region" description="Helical" evidence="1">
    <location>
        <begin position="21"/>
        <end position="42"/>
    </location>
</feature>
<accession>A0A7J8E8S3</accession>
<keyword evidence="1" id="KW-0812">Transmembrane</keyword>
<keyword evidence="1" id="KW-1133">Transmembrane helix</keyword>
<name>A0A7J8E8S3_ROUAE</name>
<keyword evidence="3" id="KW-1185">Reference proteome</keyword>
<organism evidence="2 3">
    <name type="scientific">Rousettus aegyptiacus</name>
    <name type="common">Egyptian fruit bat</name>
    <name type="synonym">Pteropus aegyptiacus</name>
    <dbReference type="NCBI Taxonomy" id="9407"/>
    <lineage>
        <taxon>Eukaryota</taxon>
        <taxon>Metazoa</taxon>
        <taxon>Chordata</taxon>
        <taxon>Craniata</taxon>
        <taxon>Vertebrata</taxon>
        <taxon>Euteleostomi</taxon>
        <taxon>Mammalia</taxon>
        <taxon>Eutheria</taxon>
        <taxon>Laurasiatheria</taxon>
        <taxon>Chiroptera</taxon>
        <taxon>Yinpterochiroptera</taxon>
        <taxon>Pteropodoidea</taxon>
        <taxon>Pteropodidae</taxon>
        <taxon>Rousettinae</taxon>
        <taxon>Rousettus</taxon>
    </lineage>
</organism>
<protein>
    <submittedName>
        <fullName evidence="2">Uncharacterized protein</fullName>
    </submittedName>
</protein>
<dbReference type="AlphaFoldDB" id="A0A7J8E8S3"/>
<keyword evidence="1" id="KW-0472">Membrane</keyword>
<evidence type="ECO:0000256" key="1">
    <source>
        <dbReference type="SAM" id="Phobius"/>
    </source>
</evidence>
<dbReference type="Proteomes" id="UP000593571">
    <property type="component" value="Unassembled WGS sequence"/>
</dbReference>
<proteinExistence type="predicted"/>
<reference evidence="2 3" key="1">
    <citation type="journal article" date="2020" name="Nature">
        <title>Six reference-quality genomes reveal evolution of bat adaptations.</title>
        <authorList>
            <person name="Jebb D."/>
            <person name="Huang Z."/>
            <person name="Pippel M."/>
            <person name="Hughes G.M."/>
            <person name="Lavrichenko K."/>
            <person name="Devanna P."/>
            <person name="Winkler S."/>
            <person name="Jermiin L.S."/>
            <person name="Skirmuntt E.C."/>
            <person name="Katzourakis A."/>
            <person name="Burkitt-Gray L."/>
            <person name="Ray D.A."/>
            <person name="Sullivan K.A.M."/>
            <person name="Roscito J.G."/>
            <person name="Kirilenko B.M."/>
            <person name="Davalos L.M."/>
            <person name="Corthals A.P."/>
            <person name="Power M.L."/>
            <person name="Jones G."/>
            <person name="Ransome R.D."/>
            <person name="Dechmann D.K.N."/>
            <person name="Locatelli A.G."/>
            <person name="Puechmaille S.J."/>
            <person name="Fedrigo O."/>
            <person name="Jarvis E.D."/>
            <person name="Hiller M."/>
            <person name="Vernes S.C."/>
            <person name="Myers E.W."/>
            <person name="Teeling E.C."/>
        </authorList>
    </citation>
    <scope>NUCLEOTIDE SEQUENCE [LARGE SCALE GENOMIC DNA]</scope>
    <source>
        <strain evidence="2">MRouAeg1</strain>
        <tissue evidence="2">Muscle</tissue>
    </source>
</reference>
<gene>
    <name evidence="2" type="ORF">HJG63_008196</name>
</gene>
<evidence type="ECO:0000313" key="3">
    <source>
        <dbReference type="Proteomes" id="UP000593571"/>
    </source>
</evidence>